<comment type="caution">
    <text evidence="13">The sequence shown here is derived from an EMBL/GenBank/DDBJ whole genome shotgun (WGS) entry which is preliminary data.</text>
</comment>
<dbReference type="FunFam" id="3.40.470.10:FF:000001">
    <property type="entry name" value="Uracil-DNA glycosylase"/>
    <property type="match status" value="1"/>
</dbReference>
<evidence type="ECO:0000256" key="8">
    <source>
        <dbReference type="ARBA" id="ARBA00023204"/>
    </source>
</evidence>
<comment type="catalytic activity">
    <reaction evidence="1 9 11">
        <text>Hydrolyzes single-stranded DNA or mismatched double-stranded DNA and polynucleotides, releasing free uracil.</text>
        <dbReference type="EC" id="3.2.2.27"/>
    </reaction>
</comment>
<name>A0A561CU97_9BACI</name>
<dbReference type="PROSITE" id="PS00130">
    <property type="entry name" value="U_DNA_GLYCOSYLASE"/>
    <property type="match status" value="1"/>
</dbReference>
<dbReference type="SUPFAM" id="SSF52141">
    <property type="entry name" value="Uracil-DNA glycosylase-like"/>
    <property type="match status" value="1"/>
</dbReference>
<evidence type="ECO:0000256" key="9">
    <source>
        <dbReference type="HAMAP-Rule" id="MF_00148"/>
    </source>
</evidence>
<feature type="domain" description="Uracil-DNA glycosylase-like" evidence="12">
    <location>
        <begin position="56"/>
        <end position="216"/>
    </location>
</feature>
<dbReference type="InterPro" id="IPR036895">
    <property type="entry name" value="Uracil-DNA_glycosylase-like_sf"/>
</dbReference>
<gene>
    <name evidence="9" type="primary">ung</name>
    <name evidence="13" type="ORF">FB550_113120</name>
</gene>
<dbReference type="GO" id="GO:0004844">
    <property type="term" value="F:uracil DNA N-glycosylase activity"/>
    <property type="evidence" value="ECO:0007669"/>
    <property type="project" value="UniProtKB-UniRule"/>
</dbReference>
<feature type="active site" description="Proton acceptor" evidence="9 10">
    <location>
        <position position="71"/>
    </location>
</feature>
<dbReference type="EC" id="3.2.2.27" evidence="4 9"/>
<dbReference type="HAMAP" id="MF_00148">
    <property type="entry name" value="UDG"/>
    <property type="match status" value="1"/>
</dbReference>
<dbReference type="NCBIfam" id="NF003589">
    <property type="entry name" value="PRK05254.1-2"/>
    <property type="match status" value="1"/>
</dbReference>
<dbReference type="GO" id="GO:0005737">
    <property type="term" value="C:cytoplasm"/>
    <property type="evidence" value="ECO:0007669"/>
    <property type="project" value="UniProtKB-SubCell"/>
</dbReference>
<dbReference type="NCBIfam" id="TIGR00628">
    <property type="entry name" value="ung"/>
    <property type="match status" value="1"/>
</dbReference>
<sequence length="232" mass="26616">MNWVLKVMEILTNDWAPLLEGEFAKTYYLRLRQILKEEYQNKVIYPDKHDIYNALHFTSFEDTKVVIIGQDPYHGPGQAHGLSFSVKPGVGIPPSLKNIYKELHADIGCEIPNHGSLTEWTEQGVLLLNAVLTVQAGNPNSHKGLGWEKFTDRIIEILNDRETPVVFILWGRFAQQKQELITSQRHYIIKSPHPSPFSANSGFFGSRPFSRTNEFLRKIGQKEIEWTISNIE</sequence>
<keyword evidence="6 9" id="KW-0227">DNA damage</keyword>
<comment type="similarity">
    <text evidence="3 9 11">Belongs to the uracil-DNA glycosylase (UDG) superfamily. UNG family.</text>
</comment>
<dbReference type="CDD" id="cd10027">
    <property type="entry name" value="UDG-F1-like"/>
    <property type="match status" value="1"/>
</dbReference>
<dbReference type="AlphaFoldDB" id="A0A561CU97"/>
<dbReference type="PANTHER" id="PTHR11264:SF0">
    <property type="entry name" value="URACIL-DNA GLYCOSYLASE"/>
    <property type="match status" value="1"/>
</dbReference>
<comment type="subcellular location">
    <subcellularLocation>
        <location evidence="9">Cytoplasm</location>
    </subcellularLocation>
</comment>
<dbReference type="Pfam" id="PF03167">
    <property type="entry name" value="UDG"/>
    <property type="match status" value="1"/>
</dbReference>
<dbReference type="NCBIfam" id="NF003591">
    <property type="entry name" value="PRK05254.1-4"/>
    <property type="match status" value="1"/>
</dbReference>
<evidence type="ECO:0000256" key="7">
    <source>
        <dbReference type="ARBA" id="ARBA00022801"/>
    </source>
</evidence>
<dbReference type="SMART" id="SM00987">
    <property type="entry name" value="UreE_C"/>
    <property type="match status" value="1"/>
</dbReference>
<dbReference type="SMART" id="SM00986">
    <property type="entry name" value="UDG"/>
    <property type="match status" value="1"/>
</dbReference>
<evidence type="ECO:0000313" key="14">
    <source>
        <dbReference type="Proteomes" id="UP000319671"/>
    </source>
</evidence>
<dbReference type="Proteomes" id="UP000319671">
    <property type="component" value="Unassembled WGS sequence"/>
</dbReference>
<dbReference type="GO" id="GO:0097510">
    <property type="term" value="P:base-excision repair, AP site formation via deaminated base removal"/>
    <property type="evidence" value="ECO:0007669"/>
    <property type="project" value="TreeGrafter"/>
</dbReference>
<dbReference type="PANTHER" id="PTHR11264">
    <property type="entry name" value="URACIL-DNA GLYCOSYLASE"/>
    <property type="match status" value="1"/>
</dbReference>
<dbReference type="NCBIfam" id="NF003588">
    <property type="entry name" value="PRK05254.1-1"/>
    <property type="match status" value="1"/>
</dbReference>
<evidence type="ECO:0000256" key="2">
    <source>
        <dbReference type="ARBA" id="ARBA00002631"/>
    </source>
</evidence>
<accession>A0A561CU97</accession>
<keyword evidence="8 9" id="KW-0234">DNA repair</keyword>
<evidence type="ECO:0000256" key="10">
    <source>
        <dbReference type="PROSITE-ProRule" id="PRU10072"/>
    </source>
</evidence>
<keyword evidence="9" id="KW-0963">Cytoplasm</keyword>
<organism evidence="13 14">
    <name type="scientific">Neobacillus bataviensis</name>
    <dbReference type="NCBI Taxonomy" id="220685"/>
    <lineage>
        <taxon>Bacteria</taxon>
        <taxon>Bacillati</taxon>
        <taxon>Bacillota</taxon>
        <taxon>Bacilli</taxon>
        <taxon>Bacillales</taxon>
        <taxon>Bacillaceae</taxon>
        <taxon>Neobacillus</taxon>
    </lineage>
</organism>
<evidence type="ECO:0000259" key="12">
    <source>
        <dbReference type="SMART" id="SM00986"/>
    </source>
</evidence>
<evidence type="ECO:0000256" key="4">
    <source>
        <dbReference type="ARBA" id="ARBA00012030"/>
    </source>
</evidence>
<dbReference type="InterPro" id="IPR002043">
    <property type="entry name" value="UDG_fam1"/>
</dbReference>
<evidence type="ECO:0000256" key="3">
    <source>
        <dbReference type="ARBA" id="ARBA00008184"/>
    </source>
</evidence>
<reference evidence="13 14" key="1">
    <citation type="submission" date="2019-06" db="EMBL/GenBank/DDBJ databases">
        <title>Sorghum-associated microbial communities from plants grown in Nebraska, USA.</title>
        <authorList>
            <person name="Schachtman D."/>
        </authorList>
    </citation>
    <scope>NUCLEOTIDE SEQUENCE [LARGE SCALE GENOMIC DNA]</scope>
    <source>
        <strain evidence="13 14">2482</strain>
    </source>
</reference>
<dbReference type="EMBL" id="VIVN01000013">
    <property type="protein sequence ID" value="TWD94587.1"/>
    <property type="molecule type" value="Genomic_DNA"/>
</dbReference>
<evidence type="ECO:0000313" key="13">
    <source>
        <dbReference type="EMBL" id="TWD94587.1"/>
    </source>
</evidence>
<protein>
    <recommendedName>
        <fullName evidence="5 9">Uracil-DNA glycosylase</fullName>
        <shortName evidence="9">UDG</shortName>
        <ecNumber evidence="4 9">3.2.2.27</ecNumber>
    </recommendedName>
</protein>
<evidence type="ECO:0000256" key="11">
    <source>
        <dbReference type="RuleBase" id="RU003780"/>
    </source>
</evidence>
<evidence type="ECO:0000256" key="6">
    <source>
        <dbReference type="ARBA" id="ARBA00022763"/>
    </source>
</evidence>
<keyword evidence="14" id="KW-1185">Reference proteome</keyword>
<evidence type="ECO:0000256" key="5">
    <source>
        <dbReference type="ARBA" id="ARBA00018429"/>
    </source>
</evidence>
<dbReference type="InterPro" id="IPR005122">
    <property type="entry name" value="Uracil-DNA_glycosylase-like"/>
</dbReference>
<dbReference type="InterPro" id="IPR018085">
    <property type="entry name" value="Ura-DNA_Glyclase_AS"/>
</dbReference>
<evidence type="ECO:0000256" key="1">
    <source>
        <dbReference type="ARBA" id="ARBA00001400"/>
    </source>
</evidence>
<dbReference type="NCBIfam" id="NF003592">
    <property type="entry name" value="PRK05254.1-5"/>
    <property type="match status" value="1"/>
</dbReference>
<keyword evidence="7 9" id="KW-0378">Hydrolase</keyword>
<comment type="function">
    <text evidence="2 9 11">Excises uracil residues from the DNA which can arise as a result of misincorporation of dUMP residues by DNA polymerase or due to deamination of cytosine.</text>
</comment>
<dbReference type="Gene3D" id="3.40.470.10">
    <property type="entry name" value="Uracil-DNA glycosylase-like domain"/>
    <property type="match status" value="1"/>
</dbReference>
<proteinExistence type="inferred from homology"/>